<comment type="subcellular location">
    <subcellularLocation>
        <location evidence="1">Nucleus</location>
    </subcellularLocation>
</comment>
<dbReference type="EnsemblProtists" id="PYU1_T005196">
    <property type="protein sequence ID" value="PYU1_T005196"/>
    <property type="gene ID" value="PYU1_G005185"/>
</dbReference>
<comment type="similarity">
    <text evidence="2">Belongs to the MAD1 family.</text>
</comment>
<feature type="coiled-coil region" evidence="7">
    <location>
        <begin position="263"/>
        <end position="355"/>
    </location>
</feature>
<evidence type="ECO:0000256" key="2">
    <source>
        <dbReference type="ARBA" id="ARBA00008029"/>
    </source>
</evidence>
<proteinExistence type="inferred from homology"/>
<dbReference type="InterPro" id="IPR008672">
    <property type="entry name" value="Mad1"/>
</dbReference>
<evidence type="ECO:0008006" key="11">
    <source>
        <dbReference type="Google" id="ProtNLM"/>
    </source>
</evidence>
<keyword evidence="10" id="KW-1185">Reference proteome</keyword>
<dbReference type="GO" id="GO:0007094">
    <property type="term" value="P:mitotic spindle assembly checkpoint signaling"/>
    <property type="evidence" value="ECO:0007669"/>
    <property type="project" value="InterPro"/>
</dbReference>
<dbReference type="Proteomes" id="UP000019132">
    <property type="component" value="Unassembled WGS sequence"/>
</dbReference>
<name>K3WJQ4_GLOUD</name>
<dbReference type="SUPFAM" id="SSF75704">
    <property type="entry name" value="Mitotic arrest deficient-like 1, Mad1"/>
    <property type="match status" value="1"/>
</dbReference>
<dbReference type="Gene3D" id="6.10.250.90">
    <property type="match status" value="1"/>
</dbReference>
<reference evidence="9" key="3">
    <citation type="submission" date="2015-02" db="UniProtKB">
        <authorList>
            <consortium name="EnsemblProtists"/>
        </authorList>
    </citation>
    <scope>IDENTIFICATION</scope>
    <source>
        <strain evidence="9">DAOM BR144</strain>
    </source>
</reference>
<dbReference type="Gene3D" id="1.20.5.170">
    <property type="match status" value="1"/>
</dbReference>
<evidence type="ECO:0000256" key="7">
    <source>
        <dbReference type="SAM" id="Coils"/>
    </source>
</evidence>
<keyword evidence="6" id="KW-0131">Cell cycle</keyword>
<sequence>MENGRRASPSPSFLCSPIPKDPSQVFYVDDRARHTAPRQNAVDGFLDQRTEAMARPQFETGKTAAQAPGYVQQLEERVLFLEKERKQPVDENERNTKRQRLAIESIASSKSNQLQKEMETLQIQIKRNTELHQIELKERDLQLDQLRRQLKYAVLEEEETRNELKTMTNEYSSEKLKLQKKVVELDSKLQFVETSLNEWKEKALESSSQLRTVTRQSKLKIQLLEDQLEVAMTAANATKSKDAGLDLISCCTKQQDPLLESKLRLLELQLKEKDIEVQNAATRLEGAMETIENAGDIRTLNDKIDGLELAERKLKAELVDLIESSKNASVLEEKLHQMQKKLQASEERFSQAQKRIESYMVLEESHRQFQAYFEPIVNDPKSGASLDQLISQPAATVIELYKARQNAFELLYEQKCNVDIQLRRLEKQQTKLQSDLISSGNQSAKLEAQVVELQQKVSDVNNVVAHLKRVNEELVAILDTYGKNPDEQREGDLSTERVKLLDSSLKQADELIKQMESSQKSMSTPAVVKKYEVRIELLEKELAEAKHQNSNLTKHLEKVEMELALLEKRLGKGEFNVETTKIVHLSVNPTREMLENKVKTSEVEKLRQENEVLRSKIEKLSGSGADLEMTTTPASSEATFTTTTSYETVEGQKLLNKRLKEVFREQIQQYREAVYLLTGYKVDLKKSNGMELLRLRSVYADHDDDELLVRMEADGALELLETDFCAQINQRVFAYLTTCRSFPAFLATLTLHLFEKQTFQGN</sequence>
<evidence type="ECO:0000256" key="3">
    <source>
        <dbReference type="ARBA" id="ARBA00022618"/>
    </source>
</evidence>
<dbReference type="GO" id="GO:0051301">
    <property type="term" value="P:cell division"/>
    <property type="evidence" value="ECO:0007669"/>
    <property type="project" value="UniProtKB-KW"/>
</dbReference>
<dbReference type="PANTHER" id="PTHR23168">
    <property type="entry name" value="MITOTIC SPINDLE ASSEMBLY CHECKPOINT PROTEIN MAD1 MITOTIC ARREST DEFICIENT-LIKE PROTEIN 1"/>
    <property type="match status" value="1"/>
</dbReference>
<reference evidence="10" key="1">
    <citation type="journal article" date="2010" name="Genome Biol.">
        <title>Genome sequence of the necrotrophic plant pathogen Pythium ultimum reveals original pathogenicity mechanisms and effector repertoire.</title>
        <authorList>
            <person name="Levesque C.A."/>
            <person name="Brouwer H."/>
            <person name="Cano L."/>
            <person name="Hamilton J.P."/>
            <person name="Holt C."/>
            <person name="Huitema E."/>
            <person name="Raffaele S."/>
            <person name="Robideau G.P."/>
            <person name="Thines M."/>
            <person name="Win J."/>
            <person name="Zerillo M.M."/>
            <person name="Beakes G.W."/>
            <person name="Boore J.L."/>
            <person name="Busam D."/>
            <person name="Dumas B."/>
            <person name="Ferriera S."/>
            <person name="Fuerstenberg S.I."/>
            <person name="Gachon C.M."/>
            <person name="Gaulin E."/>
            <person name="Govers F."/>
            <person name="Grenville-Briggs L."/>
            <person name="Horner N."/>
            <person name="Hostetler J."/>
            <person name="Jiang R.H."/>
            <person name="Johnson J."/>
            <person name="Krajaejun T."/>
            <person name="Lin H."/>
            <person name="Meijer H.J."/>
            <person name="Moore B."/>
            <person name="Morris P."/>
            <person name="Phuntmart V."/>
            <person name="Puiu D."/>
            <person name="Shetty J."/>
            <person name="Stajich J.E."/>
            <person name="Tripathy S."/>
            <person name="Wawra S."/>
            <person name="van West P."/>
            <person name="Whitty B.R."/>
            <person name="Coutinho P.M."/>
            <person name="Henrissat B."/>
            <person name="Martin F."/>
            <person name="Thomas P.D."/>
            <person name="Tyler B.M."/>
            <person name="De Vries R.P."/>
            <person name="Kamoun S."/>
            <person name="Yandell M."/>
            <person name="Tisserat N."/>
            <person name="Buell C.R."/>
        </authorList>
    </citation>
    <scope>NUCLEOTIDE SEQUENCE</scope>
    <source>
        <strain evidence="10">DAOM:BR144</strain>
    </source>
</reference>
<dbReference type="GO" id="GO:0051315">
    <property type="term" value="P:attachment of mitotic spindle microtubules to kinetochore"/>
    <property type="evidence" value="ECO:0007669"/>
    <property type="project" value="TreeGrafter"/>
</dbReference>
<dbReference type="Pfam" id="PF05557">
    <property type="entry name" value="MAD"/>
    <property type="match status" value="1"/>
</dbReference>
<dbReference type="GO" id="GO:0005635">
    <property type="term" value="C:nuclear envelope"/>
    <property type="evidence" value="ECO:0007669"/>
    <property type="project" value="TreeGrafter"/>
</dbReference>
<evidence type="ECO:0000313" key="9">
    <source>
        <dbReference type="EnsemblProtists" id="PYU1_T005196"/>
    </source>
</evidence>
<dbReference type="PANTHER" id="PTHR23168:SF0">
    <property type="entry name" value="MITOTIC SPINDLE ASSEMBLY CHECKPOINT PROTEIN MAD1"/>
    <property type="match status" value="1"/>
</dbReference>
<keyword evidence="5" id="KW-0539">Nucleus</keyword>
<organism evidence="9 10">
    <name type="scientific">Globisporangium ultimum (strain ATCC 200006 / CBS 805.95 / DAOM BR144)</name>
    <name type="common">Pythium ultimum</name>
    <dbReference type="NCBI Taxonomy" id="431595"/>
    <lineage>
        <taxon>Eukaryota</taxon>
        <taxon>Sar</taxon>
        <taxon>Stramenopiles</taxon>
        <taxon>Oomycota</taxon>
        <taxon>Peronosporomycetes</taxon>
        <taxon>Pythiales</taxon>
        <taxon>Pythiaceae</taxon>
        <taxon>Globisporangium</taxon>
    </lineage>
</organism>
<evidence type="ECO:0000256" key="6">
    <source>
        <dbReference type="ARBA" id="ARBA00023306"/>
    </source>
</evidence>
<dbReference type="EMBL" id="GL376633">
    <property type="status" value="NOT_ANNOTATED_CDS"/>
    <property type="molecule type" value="Genomic_DNA"/>
</dbReference>
<keyword evidence="3" id="KW-0132">Cell division</keyword>
<dbReference type="InParanoid" id="K3WJQ4"/>
<dbReference type="GO" id="GO:0072686">
    <property type="term" value="C:mitotic spindle"/>
    <property type="evidence" value="ECO:0007669"/>
    <property type="project" value="TreeGrafter"/>
</dbReference>
<reference evidence="10" key="2">
    <citation type="submission" date="2010-04" db="EMBL/GenBank/DDBJ databases">
        <authorList>
            <person name="Buell R."/>
            <person name="Hamilton J."/>
            <person name="Hostetler J."/>
        </authorList>
    </citation>
    <scope>NUCLEOTIDE SEQUENCE [LARGE SCALE GENOMIC DNA]</scope>
    <source>
        <strain evidence="10">DAOM:BR144</strain>
    </source>
</reference>
<dbReference type="AlphaFoldDB" id="K3WJQ4"/>
<dbReference type="GO" id="GO:0000776">
    <property type="term" value="C:kinetochore"/>
    <property type="evidence" value="ECO:0007669"/>
    <property type="project" value="TreeGrafter"/>
</dbReference>
<evidence type="ECO:0000256" key="4">
    <source>
        <dbReference type="ARBA" id="ARBA00022776"/>
    </source>
</evidence>
<feature type="coiled-coil region" evidence="7">
    <location>
        <begin position="528"/>
        <end position="623"/>
    </location>
</feature>
<feature type="coiled-coil region" evidence="7">
    <location>
        <begin position="111"/>
        <end position="202"/>
    </location>
</feature>
<keyword evidence="7" id="KW-0175">Coiled coil</keyword>
<dbReference type="eggNOG" id="KOG4593">
    <property type="taxonomic scope" value="Eukaryota"/>
</dbReference>
<dbReference type="HOGENOM" id="CLU_024099_0_0_1"/>
<dbReference type="VEuPathDB" id="FungiDB:PYU1_G005185"/>
<accession>K3WJQ4</accession>
<dbReference type="STRING" id="431595.K3WJQ4"/>
<evidence type="ECO:0000256" key="8">
    <source>
        <dbReference type="SAM" id="MobiDB-lite"/>
    </source>
</evidence>
<keyword evidence="4" id="KW-0498">Mitosis</keyword>
<evidence type="ECO:0000256" key="1">
    <source>
        <dbReference type="ARBA" id="ARBA00004123"/>
    </source>
</evidence>
<dbReference type="OMA" id="YKLDFMP"/>
<evidence type="ECO:0000313" key="10">
    <source>
        <dbReference type="Proteomes" id="UP000019132"/>
    </source>
</evidence>
<evidence type="ECO:0000256" key="5">
    <source>
        <dbReference type="ARBA" id="ARBA00023242"/>
    </source>
</evidence>
<protein>
    <recommendedName>
        <fullName evidence="11">Mitotic spindle assembly checkpoint protein MAD1</fullName>
    </recommendedName>
</protein>
<dbReference type="Gene3D" id="3.30.457.60">
    <property type="match status" value="1"/>
</dbReference>
<feature type="region of interest" description="Disordered" evidence="8">
    <location>
        <begin position="1"/>
        <end position="21"/>
    </location>
</feature>